<accession>A0AAE3KTY9</accession>
<sequence length="225" mass="26797">MSEYDSPWKEGISVYFREFLRFFYPSIEADIEWERGFEFLDTELQKIKRESETGRKEADRLVKVWRRSGDEQWVLIHVEVQSQSQTEFSERMYIYHNRIFDRYRQSVVSLAILGDEQKSWRSNRYSRELWGCRAVLEWTVVKLLDYTIEELNASRSPLAPIVQAHRTAQIAGKNVGVGYEKKLSLIKSLYSRGYGREDIVQLFRSIGLSVYHLRKKSDCGKRYFH</sequence>
<evidence type="ECO:0000313" key="2">
    <source>
        <dbReference type="Proteomes" id="UP001204953"/>
    </source>
</evidence>
<protein>
    <recommendedName>
        <fullName evidence="3">Transposase</fullName>
    </recommendedName>
</protein>
<dbReference type="EMBL" id="JAMZMM010000265">
    <property type="protein sequence ID" value="MCP2730982.1"/>
    <property type="molecule type" value="Genomic_DNA"/>
</dbReference>
<reference evidence="1" key="1">
    <citation type="submission" date="2022-06" db="EMBL/GenBank/DDBJ databases">
        <title>New cyanobacteria of genus Symplocastrum in benthos of Lake Baikal.</title>
        <authorList>
            <person name="Sorokovikova E."/>
            <person name="Tikhonova I."/>
            <person name="Krasnopeev A."/>
            <person name="Evseev P."/>
            <person name="Gladkikh A."/>
            <person name="Belykh O."/>
        </authorList>
    </citation>
    <scope>NUCLEOTIDE SEQUENCE</scope>
    <source>
        <strain evidence="1">BBK-W-15</strain>
    </source>
</reference>
<dbReference type="RefSeq" id="WP_254013730.1">
    <property type="nucleotide sequence ID" value="NZ_JAMZMM010000265.1"/>
</dbReference>
<dbReference type="Proteomes" id="UP001204953">
    <property type="component" value="Unassembled WGS sequence"/>
</dbReference>
<dbReference type="AlphaFoldDB" id="A0AAE3KTY9"/>
<keyword evidence="2" id="KW-1185">Reference proteome</keyword>
<proteinExistence type="predicted"/>
<dbReference type="PANTHER" id="PTHR35586">
    <property type="entry name" value="SLL1691 PROTEIN"/>
    <property type="match status" value="1"/>
</dbReference>
<comment type="caution">
    <text evidence="1">The sequence shown here is derived from an EMBL/GenBank/DDBJ whole genome shotgun (WGS) entry which is preliminary data.</text>
</comment>
<name>A0AAE3KTY9_9CYAN</name>
<organism evidence="1 2">
    <name type="scientific">Limnofasciculus baicalensis BBK-W-15</name>
    <dbReference type="NCBI Taxonomy" id="2699891"/>
    <lineage>
        <taxon>Bacteria</taxon>
        <taxon>Bacillati</taxon>
        <taxon>Cyanobacteriota</taxon>
        <taxon>Cyanophyceae</taxon>
        <taxon>Coleofasciculales</taxon>
        <taxon>Coleofasciculaceae</taxon>
        <taxon>Limnofasciculus</taxon>
        <taxon>Limnofasciculus baicalensis</taxon>
    </lineage>
</organism>
<dbReference type="PANTHER" id="PTHR35586:SF1">
    <property type="entry name" value="SLL1691 PROTEIN"/>
    <property type="match status" value="1"/>
</dbReference>
<evidence type="ECO:0000313" key="1">
    <source>
        <dbReference type="EMBL" id="MCP2730982.1"/>
    </source>
</evidence>
<evidence type="ECO:0008006" key="3">
    <source>
        <dbReference type="Google" id="ProtNLM"/>
    </source>
</evidence>
<gene>
    <name evidence="1" type="ORF">NJ959_21370</name>
</gene>